<dbReference type="EMBL" id="CAKKNE010000002">
    <property type="protein sequence ID" value="CAH0368846.1"/>
    <property type="molecule type" value="Genomic_DNA"/>
</dbReference>
<comment type="caution">
    <text evidence="1">The sequence shown here is derived from an EMBL/GenBank/DDBJ whole genome shotgun (WGS) entry which is preliminary data.</text>
</comment>
<dbReference type="AlphaFoldDB" id="A0A8J2X054"/>
<dbReference type="Proteomes" id="UP000789595">
    <property type="component" value="Unassembled WGS sequence"/>
</dbReference>
<evidence type="ECO:0000313" key="1">
    <source>
        <dbReference type="EMBL" id="CAH0368846.1"/>
    </source>
</evidence>
<organism evidence="1 2">
    <name type="scientific">Pelagomonas calceolata</name>
    <dbReference type="NCBI Taxonomy" id="35677"/>
    <lineage>
        <taxon>Eukaryota</taxon>
        <taxon>Sar</taxon>
        <taxon>Stramenopiles</taxon>
        <taxon>Ochrophyta</taxon>
        <taxon>Pelagophyceae</taxon>
        <taxon>Pelagomonadales</taxon>
        <taxon>Pelagomonadaceae</taxon>
        <taxon>Pelagomonas</taxon>
    </lineage>
</organism>
<dbReference type="OrthoDB" id="10606830at2759"/>
<accession>A0A8J2X054</accession>
<protein>
    <submittedName>
        <fullName evidence="1">Uncharacterized protein</fullName>
    </submittedName>
</protein>
<sequence length="670" mass="74224">MEDALVATSCRGDLLIVTRNNALGYSHHAFQKLYPVCIPHKRLEHTSLCIVRFNHKADAVILAGRHFLGVLPPPRDQNGALCPSDEWRLEIFLNDPSNSSSTQILDATFPQQFDNHICTIDASGVITFWDIYGGDTTSLITGVPHVQMLCFGSEQHSHRFGVFLLAPNQLVTLFPVAPRQSCASQSEVLALRDACVDGWNYANSNETQGKWEIPLRWLYATFPYLINISSVDSSEATKSSFSWIEGEEQRNFDHEPPLIQSFTLNLRGSSPLQMVARDRDALTILLIATDDGHVDMILCGVDIFMPAWRTQESFMMHHIESLFVADAVEEAALRLETSGCGVHYVVRHDVTTIHLLSLIEIIMKQKDAFLDIKSVISKSPARCSHTFISSDPHLKVVSSCLLGGSASHSATMLCWFDDCSCCAIDVSANHYVPSELVRSQIPHSSSDMLHFVAEVITVVDDVNNAFGRLAIFTSRRKTLIWLNDIREYLEGYVTVPILDYARRSMAVANALCLICSRRFPQLTLANKTLNVLNNSLLKVVVHMAIARQKGVNSRAALLNSAGAELTPHLSLCERCYFHDLGILTAQLSRIPELVSREKHRVYVSADATRDSVTSAGASCQVLFAGKSPLDLLGNLLLQQTHFLDASFAGLHALQAKVCGPQKNSHRSFIA</sequence>
<name>A0A8J2X054_9STRA</name>
<evidence type="ECO:0000313" key="2">
    <source>
        <dbReference type="Proteomes" id="UP000789595"/>
    </source>
</evidence>
<proteinExistence type="predicted"/>
<keyword evidence="2" id="KW-1185">Reference proteome</keyword>
<reference evidence="1" key="1">
    <citation type="submission" date="2021-11" db="EMBL/GenBank/DDBJ databases">
        <authorList>
            <consortium name="Genoscope - CEA"/>
            <person name="William W."/>
        </authorList>
    </citation>
    <scope>NUCLEOTIDE SEQUENCE</scope>
</reference>
<gene>
    <name evidence="1" type="ORF">PECAL_2P19380</name>
</gene>